<dbReference type="InterPro" id="IPR006379">
    <property type="entry name" value="HAD-SF_hydro_IIB"/>
</dbReference>
<dbReference type="NCBIfam" id="TIGR01484">
    <property type="entry name" value="HAD-SF-IIB"/>
    <property type="match status" value="1"/>
</dbReference>
<gene>
    <name evidence="1" type="ORF">Lpp225_2954</name>
</gene>
<dbReference type="Gene3D" id="3.40.50.1000">
    <property type="entry name" value="HAD superfamily/HAD-like"/>
    <property type="match status" value="1"/>
</dbReference>
<dbReference type="GO" id="GO:0005829">
    <property type="term" value="C:cytosol"/>
    <property type="evidence" value="ECO:0007669"/>
    <property type="project" value="TreeGrafter"/>
</dbReference>
<comment type="caution">
    <text evidence="1">The sequence shown here is derived from an EMBL/GenBank/DDBJ whole genome shotgun (WGS) entry which is preliminary data.</text>
</comment>
<reference evidence="1 2" key="1">
    <citation type="journal article" date="2013" name="PLoS ONE">
        <title>Lactobacillus paracasei comparative genomics: towards species pan-genome definition and exploitation of diversity.</title>
        <authorList>
            <person name="Smokvina T."/>
            <person name="Wels M."/>
            <person name="Polka J."/>
            <person name="Chervaux C."/>
            <person name="Brisse S."/>
            <person name="Boekhorst J."/>
            <person name="van Hylckama Vlieg J.E."/>
            <person name="Siezen R.J."/>
        </authorList>
    </citation>
    <scope>NUCLEOTIDE SEQUENCE [LARGE SCALE GENOMIC DNA]</scope>
    <source>
        <strain evidence="1 2">Lpp225</strain>
    </source>
</reference>
<evidence type="ECO:0000313" key="1">
    <source>
        <dbReference type="EMBL" id="EPC35061.1"/>
    </source>
</evidence>
<dbReference type="EMBL" id="ANMM01000045">
    <property type="protein sequence ID" value="EPC35061.1"/>
    <property type="molecule type" value="Genomic_DNA"/>
</dbReference>
<dbReference type="AlphaFoldDB" id="S2NJL2"/>
<dbReference type="PANTHER" id="PTHR10000">
    <property type="entry name" value="PHOSPHOSERINE PHOSPHATASE"/>
    <property type="match status" value="1"/>
</dbReference>
<dbReference type="InterPro" id="IPR023214">
    <property type="entry name" value="HAD_sf"/>
</dbReference>
<dbReference type="GO" id="GO:0016791">
    <property type="term" value="F:phosphatase activity"/>
    <property type="evidence" value="ECO:0007669"/>
    <property type="project" value="TreeGrafter"/>
</dbReference>
<dbReference type="PANTHER" id="PTHR10000:SF8">
    <property type="entry name" value="HAD SUPERFAMILY HYDROLASE-LIKE, TYPE 3"/>
    <property type="match status" value="1"/>
</dbReference>
<accession>S2NJL2</accession>
<keyword evidence="1" id="KW-0378">Hydrolase</keyword>
<name>S2NJL2_LACPA</name>
<protein>
    <submittedName>
        <fullName evidence="1">HAD hydrolase, IIB family</fullName>
    </submittedName>
</protein>
<dbReference type="Proteomes" id="UP000014270">
    <property type="component" value="Unassembled WGS sequence"/>
</dbReference>
<dbReference type="SUPFAM" id="SSF56784">
    <property type="entry name" value="HAD-like"/>
    <property type="match status" value="1"/>
</dbReference>
<sequence>MDKNAIVITDLDGTFVYDSHTIRPIDRIAFHKLQERFYVGIATGRSPKEIAFVERVGNLHADYKICFNGAIVEDGNGKRIVDRPIPQTALRAVMQYLKATALTFDALDGERRIGNYTTNDKGRLWGMNLICLAEPHEAVAAERIYKINVRPGSVHFYQVLSEMQEHFPELGLYESDGKRIEVTAKNTNKGEAIKTLKMGFSGNVVGVGDSGNDVPMFEAADQAYCINQAPQAVKSHADVVLNHFADLLDYQDAINA</sequence>
<dbReference type="Pfam" id="PF08282">
    <property type="entry name" value="Hydrolase_3"/>
    <property type="match status" value="1"/>
</dbReference>
<evidence type="ECO:0000313" key="2">
    <source>
        <dbReference type="Proteomes" id="UP000014270"/>
    </source>
</evidence>
<dbReference type="PATRIC" id="fig|1256225.3.peg.3057"/>
<proteinExistence type="predicted"/>
<dbReference type="InterPro" id="IPR036412">
    <property type="entry name" value="HAD-like_sf"/>
</dbReference>
<dbReference type="Gene3D" id="3.30.1240.10">
    <property type="match status" value="1"/>
</dbReference>
<organism evidence="1 2">
    <name type="scientific">Lacticaseibacillus paracasei subsp. paracasei Lpp225</name>
    <dbReference type="NCBI Taxonomy" id="1256225"/>
    <lineage>
        <taxon>Bacteria</taxon>
        <taxon>Bacillati</taxon>
        <taxon>Bacillota</taxon>
        <taxon>Bacilli</taxon>
        <taxon>Lactobacillales</taxon>
        <taxon>Lactobacillaceae</taxon>
        <taxon>Lacticaseibacillus</taxon>
    </lineage>
</organism>
<dbReference type="GO" id="GO:0000287">
    <property type="term" value="F:magnesium ion binding"/>
    <property type="evidence" value="ECO:0007669"/>
    <property type="project" value="TreeGrafter"/>
</dbReference>